<keyword evidence="2" id="KW-1185">Reference proteome</keyword>
<reference evidence="1 2" key="1">
    <citation type="journal article" date="2020" name="G3 (Bethesda)">
        <title>Improved Reference Genome for Cyclotella cryptica CCMP332, a Model for Cell Wall Morphogenesis, Salinity Adaptation, and Lipid Production in Diatoms (Bacillariophyta).</title>
        <authorList>
            <person name="Roberts W.R."/>
            <person name="Downey K.M."/>
            <person name="Ruck E.C."/>
            <person name="Traller J.C."/>
            <person name="Alverson A.J."/>
        </authorList>
    </citation>
    <scope>NUCLEOTIDE SEQUENCE [LARGE SCALE GENOMIC DNA]</scope>
    <source>
        <strain evidence="1 2">CCMP332</strain>
    </source>
</reference>
<protein>
    <submittedName>
        <fullName evidence="1">Uncharacterized protein</fullName>
    </submittedName>
</protein>
<dbReference type="AlphaFoldDB" id="A0ABD3PRB3"/>
<dbReference type="Proteomes" id="UP001516023">
    <property type="component" value="Unassembled WGS sequence"/>
</dbReference>
<sequence>MVLIVCSWSTYSRGSADELSEEIYHSPHELPAWLPRTSTQFLKWFTCSNANDFLHHIQYNDKFIQWVLSARHTTWTSGWEVVITKSLKSIKRRESKYDTNGKYYSRVFDLLNWSRMQNSLPQLIDVDEICHKGMEKLTVEDIDIGVIKNNVIPPEKPNLNIPDETWTMLWKTCHKQLNAQARIESSCIDIPATVVSNPDPPRKVNNPCHLAFRMVDGAHRLCLRKFLMSLVEGELLDYQIQLATEDVLANSSKNEIQSEIATLQMTMKRTYQLSVFVLNQTIFLDPHVSWARNEDTLTKVISADVKVDWVRWMERVMTHVQSQRI</sequence>
<gene>
    <name evidence="1" type="ORF">HJC23_010586</name>
</gene>
<proteinExistence type="predicted"/>
<organism evidence="1 2">
    <name type="scientific">Cyclotella cryptica</name>
    <dbReference type="NCBI Taxonomy" id="29204"/>
    <lineage>
        <taxon>Eukaryota</taxon>
        <taxon>Sar</taxon>
        <taxon>Stramenopiles</taxon>
        <taxon>Ochrophyta</taxon>
        <taxon>Bacillariophyta</taxon>
        <taxon>Coscinodiscophyceae</taxon>
        <taxon>Thalassiosirophycidae</taxon>
        <taxon>Stephanodiscales</taxon>
        <taxon>Stephanodiscaceae</taxon>
        <taxon>Cyclotella</taxon>
    </lineage>
</organism>
<name>A0ABD3PRB3_9STRA</name>
<accession>A0ABD3PRB3</accession>
<evidence type="ECO:0000313" key="2">
    <source>
        <dbReference type="Proteomes" id="UP001516023"/>
    </source>
</evidence>
<dbReference type="EMBL" id="JABMIG020000135">
    <property type="protein sequence ID" value="KAL3789901.1"/>
    <property type="molecule type" value="Genomic_DNA"/>
</dbReference>
<evidence type="ECO:0000313" key="1">
    <source>
        <dbReference type="EMBL" id="KAL3789901.1"/>
    </source>
</evidence>
<comment type="caution">
    <text evidence="1">The sequence shown here is derived from an EMBL/GenBank/DDBJ whole genome shotgun (WGS) entry which is preliminary data.</text>
</comment>